<name>A0A1G6WVN0_9SPHI</name>
<dbReference type="PROSITE" id="PS51257">
    <property type="entry name" value="PROKAR_LIPOPROTEIN"/>
    <property type="match status" value="1"/>
</dbReference>
<keyword evidence="3" id="KW-1185">Reference proteome</keyword>
<dbReference type="AlphaFoldDB" id="A0A1G6WVN0"/>
<keyword evidence="1" id="KW-0732">Signal</keyword>
<reference evidence="2 3" key="1">
    <citation type="submission" date="2016-10" db="EMBL/GenBank/DDBJ databases">
        <authorList>
            <person name="de Groot N.N."/>
        </authorList>
    </citation>
    <scope>NUCLEOTIDE SEQUENCE [LARGE SCALE GENOMIC DNA]</scope>
    <source>
        <strain evidence="2 3">47C3B</strain>
    </source>
</reference>
<dbReference type="STRING" id="1391627.SAMN05216464_102313"/>
<gene>
    <name evidence="2" type="ORF">SAMN05216464_102313</name>
</gene>
<accession>A0A1G6WVN0</accession>
<proteinExistence type="predicted"/>
<dbReference type="EMBL" id="FNAI01000002">
    <property type="protein sequence ID" value="SDD69948.1"/>
    <property type="molecule type" value="Genomic_DNA"/>
</dbReference>
<dbReference type="RefSeq" id="WP_091146088.1">
    <property type="nucleotide sequence ID" value="NZ_FNAI01000002.1"/>
</dbReference>
<dbReference type="OrthoDB" id="5134860at2"/>
<feature type="signal peptide" evidence="1">
    <location>
        <begin position="1"/>
        <end position="23"/>
    </location>
</feature>
<evidence type="ECO:0000313" key="2">
    <source>
        <dbReference type="EMBL" id="SDD69948.1"/>
    </source>
</evidence>
<dbReference type="Proteomes" id="UP000199072">
    <property type="component" value="Unassembled WGS sequence"/>
</dbReference>
<organism evidence="2 3">
    <name type="scientific">Mucilaginibacter pineti</name>
    <dbReference type="NCBI Taxonomy" id="1391627"/>
    <lineage>
        <taxon>Bacteria</taxon>
        <taxon>Pseudomonadati</taxon>
        <taxon>Bacteroidota</taxon>
        <taxon>Sphingobacteriia</taxon>
        <taxon>Sphingobacteriales</taxon>
        <taxon>Sphingobacteriaceae</taxon>
        <taxon>Mucilaginibacter</taxon>
    </lineage>
</organism>
<sequence>MKSFKNMSLIACLLVMAIFSACKKNNNTTPAIKYGGPPPATWQEHWFEHDSFLKRDFYNQDVAIYHDEKVDANITWPDTLFTQVWQYVKKNYGAFGDSTRLYVIMHQGLYEGEGHPASYFDASHDYRNVLDVGATSWKDNSYANIGVPIHEIGHIVCGANNGVKGSPSDYQWGDSKFMEIFIYDVLLNINRPDDAAKLYQEMEAQDPNAPFPGKIYPNVRWFINWFYPIYHQHGGGVVLSKYFKLLSENFPKRPITGGFEYTRDINFGEFVHFWSGAAGVNLKDQATIAFGWSMEREQQLKNAQEDFPNVKYNY</sequence>
<evidence type="ECO:0000256" key="1">
    <source>
        <dbReference type="SAM" id="SignalP"/>
    </source>
</evidence>
<protein>
    <submittedName>
        <fullName evidence="2">Uncharacterized protein</fullName>
    </submittedName>
</protein>
<evidence type="ECO:0000313" key="3">
    <source>
        <dbReference type="Proteomes" id="UP000199072"/>
    </source>
</evidence>
<feature type="chain" id="PRO_5011706696" evidence="1">
    <location>
        <begin position="24"/>
        <end position="314"/>
    </location>
</feature>